<dbReference type="Pfam" id="PF02517">
    <property type="entry name" value="Rce1-like"/>
    <property type="match status" value="1"/>
</dbReference>
<dbReference type="EMBL" id="UINC01015057">
    <property type="protein sequence ID" value="SVA63711.1"/>
    <property type="molecule type" value="Genomic_DNA"/>
</dbReference>
<proteinExistence type="predicted"/>
<dbReference type="InterPro" id="IPR003675">
    <property type="entry name" value="Rce1/LyrA-like_dom"/>
</dbReference>
<organism evidence="3">
    <name type="scientific">marine metagenome</name>
    <dbReference type="NCBI Taxonomy" id="408172"/>
    <lineage>
        <taxon>unclassified sequences</taxon>
        <taxon>metagenomes</taxon>
        <taxon>ecological metagenomes</taxon>
    </lineage>
</organism>
<feature type="transmembrane region" description="Helical" evidence="1">
    <location>
        <begin position="334"/>
        <end position="353"/>
    </location>
</feature>
<protein>
    <recommendedName>
        <fullName evidence="2">CAAX prenyl protease 2/Lysostaphin resistance protein A-like domain-containing protein</fullName>
    </recommendedName>
</protein>
<keyword evidence="1" id="KW-1133">Transmembrane helix</keyword>
<reference evidence="3" key="1">
    <citation type="submission" date="2018-05" db="EMBL/GenBank/DDBJ databases">
        <authorList>
            <person name="Lanie J.A."/>
            <person name="Ng W.-L."/>
            <person name="Kazmierczak K.M."/>
            <person name="Andrzejewski T.M."/>
            <person name="Davidsen T.M."/>
            <person name="Wayne K.J."/>
            <person name="Tettelin H."/>
            <person name="Glass J.I."/>
            <person name="Rusch D."/>
            <person name="Podicherti R."/>
            <person name="Tsui H.-C.T."/>
            <person name="Winkler M.E."/>
        </authorList>
    </citation>
    <scope>NUCLEOTIDE SEQUENCE</scope>
</reference>
<dbReference type="GO" id="GO:0080120">
    <property type="term" value="P:CAAX-box protein maturation"/>
    <property type="evidence" value="ECO:0007669"/>
    <property type="project" value="UniProtKB-ARBA"/>
</dbReference>
<feature type="transmembrane region" description="Helical" evidence="1">
    <location>
        <begin position="277"/>
        <end position="297"/>
    </location>
</feature>
<dbReference type="InterPro" id="IPR052710">
    <property type="entry name" value="CAAX_protease"/>
</dbReference>
<feature type="transmembrane region" description="Helical" evidence="1">
    <location>
        <begin position="160"/>
        <end position="184"/>
    </location>
</feature>
<dbReference type="AlphaFoldDB" id="A0A381XGW6"/>
<feature type="transmembrane region" description="Helical" evidence="1">
    <location>
        <begin position="234"/>
        <end position="257"/>
    </location>
</feature>
<accession>A0A381XGW6</accession>
<evidence type="ECO:0000259" key="2">
    <source>
        <dbReference type="Pfam" id="PF02517"/>
    </source>
</evidence>
<keyword evidence="1" id="KW-0472">Membrane</keyword>
<feature type="transmembrane region" description="Helical" evidence="1">
    <location>
        <begin position="190"/>
        <end position="213"/>
    </location>
</feature>
<sequence length="381" mass="43318">VNQDLQLVSQGGNQEVLGPFGRSFIGEFPTRGTLSIIAVAILFDFFVAGGWISFLLLSIITIFLAIYFCYNYIEPHFNSRIGVEREKKLSRITKDPGHLAMSDIGRLLHGYGKSVTGQVWDLSGEIHLRELFENKPEEKELPIGNWELESKFKTWLKISLIWIAYFVTIYAVAFGAILLIWGLDIQSIDLAIWSAVIVQFLILFLILLIVLFLEDNVEYLSSLFVVPDFKRSALLVILVSILDFILVWVYSWLYVQIGDLPPEQPFFAEASSANDPLILLLLFICLAIAAPLVEELFFRGYVLDKLRNVHSDTFAIISTGILFGFMHWDPIFGFLDLYQTGAVMIGGFLYAWLRIKTGSLWPSIACHSIWNGTIFLFEFVF</sequence>
<feature type="non-terminal residue" evidence="3">
    <location>
        <position position="1"/>
    </location>
</feature>
<gene>
    <name evidence="3" type="ORF">METZ01_LOCUS116565</name>
</gene>
<dbReference type="GO" id="GO:0004175">
    <property type="term" value="F:endopeptidase activity"/>
    <property type="evidence" value="ECO:0007669"/>
    <property type="project" value="UniProtKB-ARBA"/>
</dbReference>
<dbReference type="PANTHER" id="PTHR36435">
    <property type="entry name" value="SLR1288 PROTEIN"/>
    <property type="match status" value="1"/>
</dbReference>
<feature type="domain" description="CAAX prenyl protease 2/Lysostaphin resistance protein A-like" evidence="2">
    <location>
        <begin position="279"/>
        <end position="372"/>
    </location>
</feature>
<evidence type="ECO:0000313" key="3">
    <source>
        <dbReference type="EMBL" id="SVA63711.1"/>
    </source>
</evidence>
<dbReference type="PANTHER" id="PTHR36435:SF1">
    <property type="entry name" value="CAAX AMINO TERMINAL PROTEASE FAMILY PROTEIN"/>
    <property type="match status" value="1"/>
</dbReference>
<name>A0A381XGW6_9ZZZZ</name>
<keyword evidence="1" id="KW-0812">Transmembrane</keyword>
<feature type="transmembrane region" description="Helical" evidence="1">
    <location>
        <begin position="37"/>
        <end position="70"/>
    </location>
</feature>
<evidence type="ECO:0000256" key="1">
    <source>
        <dbReference type="SAM" id="Phobius"/>
    </source>
</evidence>